<keyword evidence="3" id="KW-0804">Transcription</keyword>
<dbReference type="InterPro" id="IPR018490">
    <property type="entry name" value="cNMP-bd_dom_sf"/>
</dbReference>
<evidence type="ECO:0000259" key="5">
    <source>
        <dbReference type="PROSITE" id="PS50042"/>
    </source>
</evidence>
<protein>
    <submittedName>
        <fullName evidence="7">Crp/Fnr family transcriptional regulator</fullName>
    </submittedName>
</protein>
<proteinExistence type="predicted"/>
<dbReference type="PROSITE" id="PS51063">
    <property type="entry name" value="HTH_CRP_2"/>
    <property type="match status" value="1"/>
</dbReference>
<keyword evidence="1" id="KW-0805">Transcription regulation</keyword>
<dbReference type="Proteomes" id="UP000295830">
    <property type="component" value="Unassembled WGS sequence"/>
</dbReference>
<dbReference type="InterPro" id="IPR014710">
    <property type="entry name" value="RmlC-like_jellyroll"/>
</dbReference>
<dbReference type="GO" id="GO:0003677">
    <property type="term" value="F:DNA binding"/>
    <property type="evidence" value="ECO:0007669"/>
    <property type="project" value="UniProtKB-KW"/>
</dbReference>
<dbReference type="RefSeq" id="WP_133735804.1">
    <property type="nucleotide sequence ID" value="NZ_SOAX01000003.1"/>
</dbReference>
<feature type="domain" description="Cyclic nucleotide-binding" evidence="5">
    <location>
        <begin position="35"/>
        <end position="88"/>
    </location>
</feature>
<comment type="caution">
    <text evidence="7">The sequence shown here is derived from an EMBL/GenBank/DDBJ whole genome shotgun (WGS) entry which is preliminary data.</text>
</comment>
<dbReference type="InterPro" id="IPR012318">
    <property type="entry name" value="HTH_CRP"/>
</dbReference>
<dbReference type="SMART" id="SM00419">
    <property type="entry name" value="HTH_CRP"/>
    <property type="match status" value="1"/>
</dbReference>
<feature type="domain" description="HTH crp-type" evidence="6">
    <location>
        <begin position="136"/>
        <end position="209"/>
    </location>
</feature>
<evidence type="ECO:0000256" key="3">
    <source>
        <dbReference type="ARBA" id="ARBA00023163"/>
    </source>
</evidence>
<evidence type="ECO:0000256" key="2">
    <source>
        <dbReference type="ARBA" id="ARBA00023125"/>
    </source>
</evidence>
<reference evidence="7 8" key="1">
    <citation type="submission" date="2019-03" db="EMBL/GenBank/DDBJ databases">
        <title>Genomic Encyclopedia of Type Strains, Phase IV (KMG-IV): sequencing the most valuable type-strain genomes for metagenomic binning, comparative biology and taxonomic classification.</title>
        <authorList>
            <person name="Goeker M."/>
        </authorList>
    </citation>
    <scope>NUCLEOTIDE SEQUENCE [LARGE SCALE GENOMIC DNA]</scope>
    <source>
        <strain evidence="7 8">DSM 15505</strain>
    </source>
</reference>
<dbReference type="SUPFAM" id="SSF46785">
    <property type="entry name" value="Winged helix' DNA-binding domain"/>
    <property type="match status" value="1"/>
</dbReference>
<dbReference type="Gene3D" id="2.60.120.10">
    <property type="entry name" value="Jelly Rolls"/>
    <property type="match status" value="1"/>
</dbReference>
<dbReference type="InterPro" id="IPR036388">
    <property type="entry name" value="WH-like_DNA-bd_sf"/>
</dbReference>
<dbReference type="PANTHER" id="PTHR24567:SF75">
    <property type="entry name" value="FUMARATE AND NITRATE REDUCTION REGULATORY PROTEIN"/>
    <property type="match status" value="1"/>
</dbReference>
<evidence type="ECO:0000313" key="7">
    <source>
        <dbReference type="EMBL" id="TDT41438.1"/>
    </source>
</evidence>
<dbReference type="Gene3D" id="1.10.10.10">
    <property type="entry name" value="Winged helix-like DNA-binding domain superfamily/Winged helix DNA-binding domain"/>
    <property type="match status" value="1"/>
</dbReference>
<dbReference type="Pfam" id="PF13545">
    <property type="entry name" value="HTH_Crp_2"/>
    <property type="match status" value="1"/>
</dbReference>
<dbReference type="PANTHER" id="PTHR24567">
    <property type="entry name" value="CRP FAMILY TRANSCRIPTIONAL REGULATORY PROTEIN"/>
    <property type="match status" value="1"/>
</dbReference>
<dbReference type="InterPro" id="IPR000595">
    <property type="entry name" value="cNMP-bd_dom"/>
</dbReference>
<dbReference type="InterPro" id="IPR036390">
    <property type="entry name" value="WH_DNA-bd_sf"/>
</dbReference>
<dbReference type="PROSITE" id="PS00042">
    <property type="entry name" value="HTH_CRP_1"/>
    <property type="match status" value="1"/>
</dbReference>
<dbReference type="OrthoDB" id="7643467at2"/>
<evidence type="ECO:0000259" key="6">
    <source>
        <dbReference type="PROSITE" id="PS51063"/>
    </source>
</evidence>
<keyword evidence="2" id="KW-0238">DNA-binding</keyword>
<accession>A0A4V3EQJ2</accession>
<dbReference type="SUPFAM" id="SSF51206">
    <property type="entry name" value="cAMP-binding domain-like"/>
    <property type="match status" value="1"/>
</dbReference>
<evidence type="ECO:0000256" key="4">
    <source>
        <dbReference type="SAM" id="MobiDB-lite"/>
    </source>
</evidence>
<feature type="region of interest" description="Disordered" evidence="4">
    <location>
        <begin position="1"/>
        <end position="24"/>
    </location>
</feature>
<name>A0A4V3EQJ2_9GAMM</name>
<dbReference type="FunFam" id="1.10.10.10:FF:000028">
    <property type="entry name" value="Fumarate/nitrate reduction transcriptional regulator Fnr"/>
    <property type="match status" value="1"/>
</dbReference>
<dbReference type="CDD" id="cd00038">
    <property type="entry name" value="CAP_ED"/>
    <property type="match status" value="1"/>
</dbReference>
<dbReference type="PROSITE" id="PS50042">
    <property type="entry name" value="CNMP_BINDING_3"/>
    <property type="match status" value="1"/>
</dbReference>
<dbReference type="PRINTS" id="PR00034">
    <property type="entry name" value="HTHCRP"/>
</dbReference>
<dbReference type="Pfam" id="PF00027">
    <property type="entry name" value="cNMP_binding"/>
    <property type="match status" value="1"/>
</dbReference>
<dbReference type="GO" id="GO:0005829">
    <property type="term" value="C:cytosol"/>
    <property type="evidence" value="ECO:0007669"/>
    <property type="project" value="TreeGrafter"/>
</dbReference>
<gene>
    <name evidence="7" type="ORF">DES49_1522</name>
</gene>
<dbReference type="SMART" id="SM00100">
    <property type="entry name" value="cNMP"/>
    <property type="match status" value="1"/>
</dbReference>
<dbReference type="AlphaFoldDB" id="A0A4V3EQJ2"/>
<keyword evidence="8" id="KW-1185">Reference proteome</keyword>
<sequence length="226" mass="24993">MNGYAQAESGTLSHSLTSQGGMNAARSTNRILRRNEHLIHAGDQVRHAHVVVSGVLKSYINYENGDSQVLGFHIPGDIIGHESLINGRSFCGVLALDTSSVRRLETVGETTSQALIESMHSEIQRLTRQLHLERECSTAARLATFLMDYSESQAQRGYCRYEFILPMGRRDLAGYLGLATETLSRVFSRFRDQGILRVSTNHVTILDPARLEAASGTATEESRLIC</sequence>
<dbReference type="InterPro" id="IPR018335">
    <property type="entry name" value="Tscrpt_reg_HTH_Crp-type_CS"/>
</dbReference>
<evidence type="ECO:0000313" key="8">
    <source>
        <dbReference type="Proteomes" id="UP000295830"/>
    </source>
</evidence>
<evidence type="ECO:0000256" key="1">
    <source>
        <dbReference type="ARBA" id="ARBA00023015"/>
    </source>
</evidence>
<dbReference type="InterPro" id="IPR050397">
    <property type="entry name" value="Env_Response_Regulators"/>
</dbReference>
<feature type="compositionally biased region" description="Polar residues" evidence="4">
    <location>
        <begin position="8"/>
        <end position="24"/>
    </location>
</feature>
<organism evidence="7 8">
    <name type="scientific">Halospina denitrificans</name>
    <dbReference type="NCBI Taxonomy" id="332522"/>
    <lineage>
        <taxon>Bacteria</taxon>
        <taxon>Pseudomonadati</taxon>
        <taxon>Pseudomonadota</taxon>
        <taxon>Gammaproteobacteria</taxon>
        <taxon>Halospina</taxon>
    </lineage>
</organism>
<dbReference type="GO" id="GO:0003700">
    <property type="term" value="F:DNA-binding transcription factor activity"/>
    <property type="evidence" value="ECO:0007669"/>
    <property type="project" value="InterPro"/>
</dbReference>
<dbReference type="EMBL" id="SOAX01000003">
    <property type="protein sequence ID" value="TDT41438.1"/>
    <property type="molecule type" value="Genomic_DNA"/>
</dbReference>